<comment type="caution">
    <text evidence="2">The sequence shown here is derived from an EMBL/GenBank/DDBJ whole genome shotgun (WGS) entry which is preliminary data.</text>
</comment>
<gene>
    <name evidence="2" type="ORF">J2T55_002045</name>
</gene>
<reference evidence="2" key="1">
    <citation type="submission" date="2022-08" db="EMBL/GenBank/DDBJ databases">
        <title>Genomic Encyclopedia of Type Strains, Phase III (KMG-III): the genomes of soil and plant-associated and newly described type strains.</title>
        <authorList>
            <person name="Whitman W."/>
        </authorList>
    </citation>
    <scope>NUCLEOTIDE SEQUENCE</scope>
    <source>
        <strain evidence="2">HMT 1</strain>
    </source>
</reference>
<dbReference type="SUPFAM" id="SSF101327">
    <property type="entry name" value="YgfB-like"/>
    <property type="match status" value="1"/>
</dbReference>
<accession>A0AAE3L4K8</accession>
<protein>
    <submittedName>
        <fullName evidence="2">Uncharacterized protein YgfB (UPF0149 family)</fullName>
    </submittedName>
</protein>
<proteinExistence type="inferred from homology"/>
<dbReference type="PANTHER" id="PTHR37528:SF1">
    <property type="entry name" value="UPF0149 PROTEIN YGFB"/>
    <property type="match status" value="1"/>
</dbReference>
<organism evidence="2 3">
    <name type="scientific">Methylohalomonas lacus</name>
    <dbReference type="NCBI Taxonomy" id="398773"/>
    <lineage>
        <taxon>Bacteria</taxon>
        <taxon>Pseudomonadati</taxon>
        <taxon>Pseudomonadota</taxon>
        <taxon>Gammaproteobacteria</taxon>
        <taxon>Methylohalomonadales</taxon>
        <taxon>Methylohalomonadaceae</taxon>
        <taxon>Methylohalomonas</taxon>
    </lineage>
</organism>
<evidence type="ECO:0000313" key="3">
    <source>
        <dbReference type="Proteomes" id="UP001204445"/>
    </source>
</evidence>
<dbReference type="PANTHER" id="PTHR37528">
    <property type="entry name" value="UPF0149 PROTEIN YGFB"/>
    <property type="match status" value="1"/>
</dbReference>
<dbReference type="GO" id="GO:0005829">
    <property type="term" value="C:cytosol"/>
    <property type="evidence" value="ECO:0007669"/>
    <property type="project" value="TreeGrafter"/>
</dbReference>
<dbReference type="EMBL" id="JANUCT010000014">
    <property type="protein sequence ID" value="MCS3904013.1"/>
    <property type="molecule type" value="Genomic_DNA"/>
</dbReference>
<dbReference type="RefSeq" id="WP_259056024.1">
    <property type="nucleotide sequence ID" value="NZ_JANUCT010000014.1"/>
</dbReference>
<evidence type="ECO:0000256" key="1">
    <source>
        <dbReference type="ARBA" id="ARBA00038308"/>
    </source>
</evidence>
<dbReference type="InterPro" id="IPR036255">
    <property type="entry name" value="YgfB-like_sf"/>
</dbReference>
<name>A0AAE3L4K8_9GAMM</name>
<dbReference type="Pfam" id="PF03695">
    <property type="entry name" value="UPF0149"/>
    <property type="match status" value="1"/>
</dbReference>
<comment type="similarity">
    <text evidence="1">Belongs to the UPF0149 family.</text>
</comment>
<dbReference type="Gene3D" id="1.20.120.740">
    <property type="entry name" value="YgfB uncharacterised protein family UPF0149, PF03695"/>
    <property type="match status" value="1"/>
</dbReference>
<keyword evidence="3" id="KW-1185">Reference proteome</keyword>
<dbReference type="AlphaFoldDB" id="A0AAE3L4K8"/>
<dbReference type="InterPro" id="IPR011978">
    <property type="entry name" value="YgfB-like"/>
</dbReference>
<sequence>MTSTSKNYAELEDLLNRLGAPIGPSECHGFICAQLCTSAEPDSRSWRECLGAEGEEAEATLRRISDASGEDLASTEFTFEPMLPSEEATLAVRADALAAWCRGFLFGLGNGGLTEAGLSGDCRELVEDIERISRARVELEQGEEFALLELVEFVRVGAMTVFQELKPMRTPSQGQPSLH</sequence>
<dbReference type="Proteomes" id="UP001204445">
    <property type="component" value="Unassembled WGS sequence"/>
</dbReference>
<evidence type="ECO:0000313" key="2">
    <source>
        <dbReference type="EMBL" id="MCS3904013.1"/>
    </source>
</evidence>